<dbReference type="AlphaFoldDB" id="A0A6J8BQY8"/>
<protein>
    <recommendedName>
        <fullName evidence="3">CCHC-type domain-containing protein</fullName>
    </recommendedName>
</protein>
<evidence type="ECO:0000313" key="4">
    <source>
        <dbReference type="EMBL" id="CAC5386345.1"/>
    </source>
</evidence>
<dbReference type="EMBL" id="CACVKT020003868">
    <property type="protein sequence ID" value="CAC5386345.1"/>
    <property type="molecule type" value="Genomic_DNA"/>
</dbReference>
<keyword evidence="1" id="KW-0862">Zinc</keyword>
<dbReference type="Pfam" id="PF00098">
    <property type="entry name" value="zf-CCHC"/>
    <property type="match status" value="1"/>
</dbReference>
<feature type="domain" description="CCHC-type" evidence="3">
    <location>
        <begin position="308"/>
        <end position="324"/>
    </location>
</feature>
<dbReference type="InterPro" id="IPR001878">
    <property type="entry name" value="Znf_CCHC"/>
</dbReference>
<keyword evidence="5" id="KW-1185">Reference proteome</keyword>
<feature type="compositionally biased region" description="Polar residues" evidence="2">
    <location>
        <begin position="1"/>
        <end position="20"/>
    </location>
</feature>
<dbReference type="PROSITE" id="PS50158">
    <property type="entry name" value="ZF_CCHC"/>
    <property type="match status" value="1"/>
</dbReference>
<evidence type="ECO:0000259" key="3">
    <source>
        <dbReference type="PROSITE" id="PS50158"/>
    </source>
</evidence>
<accession>A0A6J8BQY8</accession>
<sequence length="336" mass="39748">MPEIQQRQNDLQYPNNSTVPNWLPKQQYSGSQQQHSGLQNFENSKQDNGRRTRVPFYNGRDPWNAYFMQFELIAEINRWNTDTKAIEQHLKMRQWFMPPTSHRRPRDPSLGCVQLCRTDLVIMDIPRRIDRSCTLRKQGKESIHEYVSRVEMPVKRSFPTIDAATHSILSVEYMLRGLTDQSIAIELLTKTITTMTEAIHLVTLYETYKRWNRDSNMRQLTTKDTVVSDEFEDGVEIRKVGGKRYVTEERLTQFEREMKDSITQSIIQSVGEIIQKDMTKYKKPDVKQSHRQNQQYNQDNRTKSRTTRCFNCNKEGHYIKDCKKEEEPKAVQKTEV</sequence>
<reference evidence="4 5" key="1">
    <citation type="submission" date="2020-06" db="EMBL/GenBank/DDBJ databases">
        <authorList>
            <person name="Li R."/>
            <person name="Bekaert M."/>
        </authorList>
    </citation>
    <scope>NUCLEOTIDE SEQUENCE [LARGE SCALE GENOMIC DNA]</scope>
    <source>
        <strain evidence="5">wild</strain>
    </source>
</reference>
<dbReference type="Gene3D" id="4.10.60.10">
    <property type="entry name" value="Zinc finger, CCHC-type"/>
    <property type="match status" value="1"/>
</dbReference>
<keyword evidence="1" id="KW-0863">Zinc-finger</keyword>
<dbReference type="OrthoDB" id="6091153at2759"/>
<feature type="region of interest" description="Disordered" evidence="2">
    <location>
        <begin position="1"/>
        <end position="52"/>
    </location>
</feature>
<organism evidence="4 5">
    <name type="scientific">Mytilus coruscus</name>
    <name type="common">Sea mussel</name>
    <dbReference type="NCBI Taxonomy" id="42192"/>
    <lineage>
        <taxon>Eukaryota</taxon>
        <taxon>Metazoa</taxon>
        <taxon>Spiralia</taxon>
        <taxon>Lophotrochozoa</taxon>
        <taxon>Mollusca</taxon>
        <taxon>Bivalvia</taxon>
        <taxon>Autobranchia</taxon>
        <taxon>Pteriomorphia</taxon>
        <taxon>Mytilida</taxon>
        <taxon>Mytiloidea</taxon>
        <taxon>Mytilidae</taxon>
        <taxon>Mytilinae</taxon>
        <taxon>Mytilus</taxon>
    </lineage>
</organism>
<evidence type="ECO:0000256" key="1">
    <source>
        <dbReference type="PROSITE-ProRule" id="PRU00047"/>
    </source>
</evidence>
<dbReference type="SMART" id="SM00343">
    <property type="entry name" value="ZnF_C2HC"/>
    <property type="match status" value="1"/>
</dbReference>
<gene>
    <name evidence="4" type="ORF">MCOR_21800</name>
</gene>
<keyword evidence="1" id="KW-0479">Metal-binding</keyword>
<evidence type="ECO:0000313" key="5">
    <source>
        <dbReference type="Proteomes" id="UP000507470"/>
    </source>
</evidence>
<dbReference type="Proteomes" id="UP000507470">
    <property type="component" value="Unassembled WGS sequence"/>
</dbReference>
<dbReference type="SUPFAM" id="SSF57756">
    <property type="entry name" value="Retrovirus zinc finger-like domains"/>
    <property type="match status" value="1"/>
</dbReference>
<proteinExistence type="predicted"/>
<dbReference type="GO" id="GO:0003676">
    <property type="term" value="F:nucleic acid binding"/>
    <property type="evidence" value="ECO:0007669"/>
    <property type="project" value="InterPro"/>
</dbReference>
<evidence type="ECO:0000256" key="2">
    <source>
        <dbReference type="SAM" id="MobiDB-lite"/>
    </source>
</evidence>
<dbReference type="GO" id="GO:0008270">
    <property type="term" value="F:zinc ion binding"/>
    <property type="evidence" value="ECO:0007669"/>
    <property type="project" value="UniProtKB-KW"/>
</dbReference>
<feature type="region of interest" description="Disordered" evidence="2">
    <location>
        <begin position="281"/>
        <end position="303"/>
    </location>
</feature>
<name>A0A6J8BQY8_MYTCO</name>
<feature type="compositionally biased region" description="Low complexity" evidence="2">
    <location>
        <begin position="26"/>
        <end position="39"/>
    </location>
</feature>
<dbReference type="InterPro" id="IPR036875">
    <property type="entry name" value="Znf_CCHC_sf"/>
</dbReference>